<feature type="compositionally biased region" description="Basic and acidic residues" evidence="1">
    <location>
        <begin position="55"/>
        <end position="71"/>
    </location>
</feature>
<proteinExistence type="predicted"/>
<dbReference type="AlphaFoldDB" id="A0A1H9QKZ8"/>
<protein>
    <submittedName>
        <fullName evidence="2">Uncharacterized protein</fullName>
    </submittedName>
</protein>
<reference evidence="3" key="1">
    <citation type="submission" date="2016-10" db="EMBL/GenBank/DDBJ databases">
        <authorList>
            <person name="Varghese N."/>
            <person name="Submissions S."/>
        </authorList>
    </citation>
    <scope>NUCLEOTIDE SEQUENCE [LARGE SCALE GENOMIC DNA]</scope>
    <source>
        <strain evidence="3">DSM 44260</strain>
    </source>
</reference>
<feature type="compositionally biased region" description="Basic and acidic residues" evidence="1">
    <location>
        <begin position="22"/>
        <end position="31"/>
    </location>
</feature>
<name>A0A1H9QKZ8_9PSEU</name>
<evidence type="ECO:0000313" key="3">
    <source>
        <dbReference type="Proteomes" id="UP000199051"/>
    </source>
</evidence>
<dbReference type="Proteomes" id="UP000199051">
    <property type="component" value="Unassembled WGS sequence"/>
</dbReference>
<accession>A0A1H9QKZ8</accession>
<sequence length="71" mass="7905">MAISEVSRTPLYPDSGPRRRRVSDGADHPRSEPLWAGLGPGNPLPDRGQPGPDDGGERLRRLYRRQVTDSR</sequence>
<feature type="region of interest" description="Disordered" evidence="1">
    <location>
        <begin position="1"/>
        <end position="71"/>
    </location>
</feature>
<evidence type="ECO:0000256" key="1">
    <source>
        <dbReference type="SAM" id="MobiDB-lite"/>
    </source>
</evidence>
<dbReference type="EMBL" id="FOGI01000004">
    <property type="protein sequence ID" value="SER61090.1"/>
    <property type="molecule type" value="Genomic_DNA"/>
</dbReference>
<keyword evidence="3" id="KW-1185">Reference proteome</keyword>
<evidence type="ECO:0000313" key="2">
    <source>
        <dbReference type="EMBL" id="SER61090.1"/>
    </source>
</evidence>
<organism evidence="2 3">
    <name type="scientific">Actinokineospora terrae</name>
    <dbReference type="NCBI Taxonomy" id="155974"/>
    <lineage>
        <taxon>Bacteria</taxon>
        <taxon>Bacillati</taxon>
        <taxon>Actinomycetota</taxon>
        <taxon>Actinomycetes</taxon>
        <taxon>Pseudonocardiales</taxon>
        <taxon>Pseudonocardiaceae</taxon>
        <taxon>Actinokineospora</taxon>
    </lineage>
</organism>
<gene>
    <name evidence="2" type="ORF">SAMN04487818_104335</name>
</gene>